<dbReference type="InterPro" id="IPR015972">
    <property type="entry name" value="Ribosomal_eL19_dom1"/>
</dbReference>
<gene>
    <name evidence="6" type="primary">rpl19e</name>
    <name evidence="9" type="ordered locus">Mcup_1949</name>
</gene>
<keyword evidence="10" id="KW-1185">Reference proteome</keyword>
<evidence type="ECO:0000313" key="9">
    <source>
        <dbReference type="EMBL" id="AEB96051.1"/>
    </source>
</evidence>
<dbReference type="KEGG" id="mcn:Mcup_1949"/>
<dbReference type="GO" id="GO:0003735">
    <property type="term" value="F:structural constituent of ribosome"/>
    <property type="evidence" value="ECO:0007669"/>
    <property type="project" value="InterPro"/>
</dbReference>
<dbReference type="RefSeq" id="WP_013738549.1">
    <property type="nucleotide sequence ID" value="NC_015435.1"/>
</dbReference>
<dbReference type="FunFam" id="1.10.1200.240:FF:000003">
    <property type="entry name" value="50S ribosomal protein L19e"/>
    <property type="match status" value="1"/>
</dbReference>
<dbReference type="STRING" id="1006006.Mcup_1949"/>
<evidence type="ECO:0000256" key="3">
    <source>
        <dbReference type="ARBA" id="ARBA00022884"/>
    </source>
</evidence>
<feature type="compositionally biased region" description="Basic residues" evidence="7">
    <location>
        <begin position="57"/>
        <end position="71"/>
    </location>
</feature>
<evidence type="ECO:0000256" key="7">
    <source>
        <dbReference type="SAM" id="MobiDB-lite"/>
    </source>
</evidence>
<dbReference type="GO" id="GO:0070180">
    <property type="term" value="F:large ribosomal subunit rRNA binding"/>
    <property type="evidence" value="ECO:0007669"/>
    <property type="project" value="UniProtKB-UniRule"/>
</dbReference>
<dbReference type="Gene3D" id="1.10.1200.240">
    <property type="match status" value="1"/>
</dbReference>
<dbReference type="InterPro" id="IPR057259">
    <property type="entry name" value="Ribosomal_L19e"/>
</dbReference>
<dbReference type="AlphaFoldDB" id="F4G1P4"/>
<dbReference type="InterPro" id="IPR000196">
    <property type="entry name" value="Ribosomal_eL19_dom"/>
</dbReference>
<dbReference type="Proteomes" id="UP000007812">
    <property type="component" value="Chromosome"/>
</dbReference>
<dbReference type="OrthoDB" id="11624at2157"/>
<accession>F4G1P4</accession>
<dbReference type="InterPro" id="IPR057260">
    <property type="entry name" value="Ribosomal_L19e_C"/>
</dbReference>
<protein>
    <recommendedName>
        <fullName evidence="6">Large ribosomal subunit protein eL19</fullName>
    </recommendedName>
</protein>
<name>F4G1P4_METCR</name>
<evidence type="ECO:0000256" key="2">
    <source>
        <dbReference type="ARBA" id="ARBA00022730"/>
    </source>
</evidence>
<evidence type="ECO:0000256" key="5">
    <source>
        <dbReference type="ARBA" id="ARBA00023274"/>
    </source>
</evidence>
<feature type="region of interest" description="Disordered" evidence="7">
    <location>
        <begin position="56"/>
        <end position="95"/>
    </location>
</feature>
<feature type="domain" description="Large ribosomal subunit protein eL19" evidence="8">
    <location>
        <begin position="3"/>
        <end position="147"/>
    </location>
</feature>
<evidence type="ECO:0000256" key="1">
    <source>
        <dbReference type="ARBA" id="ARBA00011082"/>
    </source>
</evidence>
<sequence length="151" mass="17482">MTELELQKRLAADIKRVGKGRVKIPPESADEVEGALTRDEIRNLIKEGKIVILSSRRNSRGRVNKRRKSRKSKGEGRKRGSRKGTKGARESRKDKWVSKIRKIRRYIKWLRDNGVIDRGTYRMLYMKSKGGTFKSLSDVKVLLKQMGKVKE</sequence>
<dbReference type="SUPFAM" id="SSF48140">
    <property type="entry name" value="Ribosomal protein L19 (L19e)"/>
    <property type="match status" value="1"/>
</dbReference>
<keyword evidence="2 6" id="KW-0699">rRNA-binding</keyword>
<comment type="subunit">
    <text evidence="6">Part of the 50S ribosomal subunit.</text>
</comment>
<proteinExistence type="inferred from homology"/>
<evidence type="ECO:0000256" key="6">
    <source>
        <dbReference type="HAMAP-Rule" id="MF_01475"/>
    </source>
</evidence>
<dbReference type="InterPro" id="IPR035970">
    <property type="entry name" value="60S_ribosomal_eL19_sf"/>
</dbReference>
<dbReference type="Pfam" id="PF25476">
    <property type="entry name" value="Ribosomal_L19e_C"/>
    <property type="match status" value="1"/>
</dbReference>
<dbReference type="Gene3D" id="1.10.1650.10">
    <property type="match status" value="1"/>
</dbReference>
<dbReference type="Pfam" id="PF01280">
    <property type="entry name" value="Ribosomal_L19e"/>
    <property type="match status" value="1"/>
</dbReference>
<keyword evidence="3 6" id="KW-0694">RNA-binding</keyword>
<reference evidence="9 10" key="1">
    <citation type="journal article" date="2011" name="J. Bacteriol.">
        <title>Complete genome sequence of Metallosphaera cuprina, a metal sulfide-oxidizing archaeon from a hot spring.</title>
        <authorList>
            <person name="Liu L.J."/>
            <person name="You X.Y."/>
            <person name="Zheng H."/>
            <person name="Wang S."/>
            <person name="Jiang C.Y."/>
            <person name="Liu S.J."/>
        </authorList>
    </citation>
    <scope>NUCLEOTIDE SEQUENCE [LARGE SCALE GENOMIC DNA]</scope>
    <source>
        <strain evidence="9 10">Ar-4</strain>
    </source>
</reference>
<keyword evidence="4 6" id="KW-0689">Ribosomal protein</keyword>
<evidence type="ECO:0000313" key="10">
    <source>
        <dbReference type="Proteomes" id="UP000007812"/>
    </source>
</evidence>
<dbReference type="GO" id="GO:0022625">
    <property type="term" value="C:cytosolic large ribosomal subunit"/>
    <property type="evidence" value="ECO:0007669"/>
    <property type="project" value="InterPro"/>
</dbReference>
<evidence type="ECO:0000259" key="8">
    <source>
        <dbReference type="SMART" id="SM01416"/>
    </source>
</evidence>
<dbReference type="HOGENOM" id="CLU_083919_1_1_2"/>
<dbReference type="PANTHER" id="PTHR10722">
    <property type="entry name" value="60S RIBOSOMAL PROTEIN L19"/>
    <property type="match status" value="1"/>
</dbReference>
<comment type="similarity">
    <text evidence="1 6">Belongs to the eukaryotic ribosomal protein eL19 family.</text>
</comment>
<organism evidence="9 10">
    <name type="scientific">Metallosphaera cuprina (strain Ar-4)</name>
    <dbReference type="NCBI Taxonomy" id="1006006"/>
    <lineage>
        <taxon>Archaea</taxon>
        <taxon>Thermoproteota</taxon>
        <taxon>Thermoprotei</taxon>
        <taxon>Sulfolobales</taxon>
        <taxon>Sulfolobaceae</taxon>
        <taxon>Metallosphaera</taxon>
    </lineage>
</organism>
<evidence type="ECO:0000256" key="4">
    <source>
        <dbReference type="ARBA" id="ARBA00022980"/>
    </source>
</evidence>
<keyword evidence="5 6" id="KW-0687">Ribonucleoprotein</keyword>
<dbReference type="SMART" id="SM01416">
    <property type="entry name" value="Ribosomal_L19e"/>
    <property type="match status" value="1"/>
</dbReference>
<dbReference type="GO" id="GO:0006412">
    <property type="term" value="P:translation"/>
    <property type="evidence" value="ECO:0007669"/>
    <property type="project" value="UniProtKB-UniRule"/>
</dbReference>
<dbReference type="PATRIC" id="fig|1006006.8.peg.1951"/>
<dbReference type="InterPro" id="IPR039547">
    <property type="entry name" value="Ribosomal_eL19"/>
</dbReference>
<dbReference type="EMBL" id="CP002656">
    <property type="protein sequence ID" value="AEB96051.1"/>
    <property type="molecule type" value="Genomic_DNA"/>
</dbReference>
<dbReference type="GeneID" id="10494137"/>
<dbReference type="FunFam" id="1.10.1650.10:FF:000001">
    <property type="entry name" value="Ribosomal protein L19"/>
    <property type="match status" value="1"/>
</dbReference>
<dbReference type="eggNOG" id="arCOG04089">
    <property type="taxonomic scope" value="Archaea"/>
</dbReference>
<dbReference type="HAMAP" id="MF_01475">
    <property type="entry name" value="Ribosomal_eL19"/>
    <property type="match status" value="1"/>
</dbReference>
<comment type="function">
    <text evidence="6">Binds to the 23S rRNA.</text>
</comment>
<dbReference type="NCBIfam" id="NF006343">
    <property type="entry name" value="PRK08570.1"/>
    <property type="match status" value="1"/>
</dbReference>